<dbReference type="InterPro" id="IPR001128">
    <property type="entry name" value="Cyt_P450"/>
</dbReference>
<dbReference type="Gene3D" id="1.10.630.10">
    <property type="entry name" value="Cytochrome P450"/>
    <property type="match status" value="1"/>
</dbReference>
<dbReference type="OrthoDB" id="1470350at2759"/>
<dbReference type="InterPro" id="IPR002403">
    <property type="entry name" value="Cyt_P450_E_grp-IV"/>
</dbReference>
<proteinExistence type="inferred from homology"/>
<evidence type="ECO:0008006" key="13">
    <source>
        <dbReference type="Google" id="ProtNLM"/>
    </source>
</evidence>
<dbReference type="PANTHER" id="PTHR24305">
    <property type="entry name" value="CYTOCHROME P450"/>
    <property type="match status" value="1"/>
</dbReference>
<sequence length="547" mass="60439">MPSISTGTLIGTVILTPIVLSVLPIVVSMLQTTFSASRVVPGPNGGHFLFGYLGSIRNAIKGEWHEEMLKKYGHVIRYKAFLGKDQLFTTDPKALSRILTNTDIYQRPSEGRYALSEIVGEGLLHSEGADHKRQRRVLNPAFSIGHIKELTEIFLSKSQELRDILGGQIKLASVPGAPPSANVDMLLYLTQATLDIIGLAGFNYSFDALSNKQTGLAQAIAAVLHPPAGIPVIFILKLQIPFLRNILVFDKNTRNITRARKQMDDIGRDLVERKKAEILEEKATGGDIIAKSKDLLSLLIRSNMNEQGNGLTEDEVLHQIPTFLVAGHETTATSTTWALFSLGAHQDIQRRLRAELLLVPTDTPTMGELDSLVYLDAFVRESLRYHSVVPGVMRTAVKDDIIPLEKPFVGTDGKLRDVLKVSKGDTFLVPILTMNILESIWGPDAQEFNPDRWLDQGPPKASQSIPSIWGNQLTFLAGPRACIGFKFSLIEMKAILFTLLRSFEFELAVSPEEITRRTPTVTRPEVKSEPQKGGQLPMIIRPVTSVV</sequence>
<dbReference type="GO" id="GO:0020037">
    <property type="term" value="F:heme binding"/>
    <property type="evidence" value="ECO:0007669"/>
    <property type="project" value="InterPro"/>
</dbReference>
<dbReference type="STRING" id="933852.A0A0C3AEV5"/>
<dbReference type="InterPro" id="IPR036396">
    <property type="entry name" value="Cyt_P450_sf"/>
</dbReference>
<keyword evidence="5 9" id="KW-0479">Metal-binding</keyword>
<accession>A0A0C3AEV5</accession>
<feature type="transmembrane region" description="Helical" evidence="10">
    <location>
        <begin position="7"/>
        <end position="30"/>
    </location>
</feature>
<comment type="cofactor">
    <cofactor evidence="1 9">
        <name>heme</name>
        <dbReference type="ChEBI" id="CHEBI:30413"/>
    </cofactor>
</comment>
<comment type="pathway">
    <text evidence="2">Secondary metabolite biosynthesis.</text>
</comment>
<name>A0A0C3AEV5_SERVB</name>
<dbReference type="Pfam" id="PF00067">
    <property type="entry name" value="p450"/>
    <property type="match status" value="1"/>
</dbReference>
<dbReference type="GO" id="GO:0004497">
    <property type="term" value="F:monooxygenase activity"/>
    <property type="evidence" value="ECO:0007669"/>
    <property type="project" value="UniProtKB-KW"/>
</dbReference>
<evidence type="ECO:0000256" key="1">
    <source>
        <dbReference type="ARBA" id="ARBA00001971"/>
    </source>
</evidence>
<dbReference type="HOGENOM" id="CLU_001570_5_11_1"/>
<evidence type="ECO:0000256" key="5">
    <source>
        <dbReference type="ARBA" id="ARBA00022723"/>
    </source>
</evidence>
<dbReference type="Proteomes" id="UP000054097">
    <property type="component" value="Unassembled WGS sequence"/>
</dbReference>
<keyword evidence="10" id="KW-1133">Transmembrane helix</keyword>
<keyword evidence="8" id="KW-0503">Monooxygenase</keyword>
<evidence type="ECO:0000256" key="6">
    <source>
        <dbReference type="ARBA" id="ARBA00023002"/>
    </source>
</evidence>
<reference evidence="12" key="2">
    <citation type="submission" date="2015-01" db="EMBL/GenBank/DDBJ databases">
        <title>Evolutionary Origins and Diversification of the Mycorrhizal Mutualists.</title>
        <authorList>
            <consortium name="DOE Joint Genome Institute"/>
            <consortium name="Mycorrhizal Genomics Consortium"/>
            <person name="Kohler A."/>
            <person name="Kuo A."/>
            <person name="Nagy L.G."/>
            <person name="Floudas D."/>
            <person name="Copeland A."/>
            <person name="Barry K.W."/>
            <person name="Cichocki N."/>
            <person name="Veneault-Fourrey C."/>
            <person name="LaButti K."/>
            <person name="Lindquist E.A."/>
            <person name="Lipzen A."/>
            <person name="Lundell T."/>
            <person name="Morin E."/>
            <person name="Murat C."/>
            <person name="Riley R."/>
            <person name="Ohm R."/>
            <person name="Sun H."/>
            <person name="Tunlid A."/>
            <person name="Henrissat B."/>
            <person name="Grigoriev I.V."/>
            <person name="Hibbett D.S."/>
            <person name="Martin F."/>
        </authorList>
    </citation>
    <scope>NUCLEOTIDE SEQUENCE [LARGE SCALE GENOMIC DNA]</scope>
    <source>
        <strain evidence="12">MAFF 305830</strain>
    </source>
</reference>
<evidence type="ECO:0000256" key="3">
    <source>
        <dbReference type="ARBA" id="ARBA00010617"/>
    </source>
</evidence>
<dbReference type="SUPFAM" id="SSF48264">
    <property type="entry name" value="Cytochrome P450"/>
    <property type="match status" value="1"/>
</dbReference>
<protein>
    <recommendedName>
        <fullName evidence="13">Cytochrome P450</fullName>
    </recommendedName>
</protein>
<comment type="similarity">
    <text evidence="3">Belongs to the cytochrome P450 family.</text>
</comment>
<evidence type="ECO:0000256" key="4">
    <source>
        <dbReference type="ARBA" id="ARBA00022617"/>
    </source>
</evidence>
<organism evidence="11 12">
    <name type="scientific">Serendipita vermifera MAFF 305830</name>
    <dbReference type="NCBI Taxonomy" id="933852"/>
    <lineage>
        <taxon>Eukaryota</taxon>
        <taxon>Fungi</taxon>
        <taxon>Dikarya</taxon>
        <taxon>Basidiomycota</taxon>
        <taxon>Agaricomycotina</taxon>
        <taxon>Agaricomycetes</taxon>
        <taxon>Sebacinales</taxon>
        <taxon>Serendipitaceae</taxon>
        <taxon>Serendipita</taxon>
    </lineage>
</organism>
<dbReference type="PANTHER" id="PTHR24305:SF166">
    <property type="entry name" value="CYTOCHROME P450 12A4, MITOCHONDRIAL-RELATED"/>
    <property type="match status" value="1"/>
</dbReference>
<reference evidence="11 12" key="1">
    <citation type="submission" date="2014-04" db="EMBL/GenBank/DDBJ databases">
        <authorList>
            <consortium name="DOE Joint Genome Institute"/>
            <person name="Kuo A."/>
            <person name="Zuccaro A."/>
            <person name="Kohler A."/>
            <person name="Nagy L.G."/>
            <person name="Floudas D."/>
            <person name="Copeland A."/>
            <person name="Barry K.W."/>
            <person name="Cichocki N."/>
            <person name="Veneault-Fourrey C."/>
            <person name="LaButti K."/>
            <person name="Lindquist E.A."/>
            <person name="Lipzen A."/>
            <person name="Lundell T."/>
            <person name="Morin E."/>
            <person name="Murat C."/>
            <person name="Sun H."/>
            <person name="Tunlid A."/>
            <person name="Henrissat B."/>
            <person name="Grigoriev I.V."/>
            <person name="Hibbett D.S."/>
            <person name="Martin F."/>
            <person name="Nordberg H.P."/>
            <person name="Cantor M.N."/>
            <person name="Hua S.X."/>
        </authorList>
    </citation>
    <scope>NUCLEOTIDE SEQUENCE [LARGE SCALE GENOMIC DNA]</scope>
    <source>
        <strain evidence="11 12">MAFF 305830</strain>
    </source>
</reference>
<dbReference type="CDD" id="cd11069">
    <property type="entry name" value="CYP_FUM15-like"/>
    <property type="match status" value="1"/>
</dbReference>
<dbReference type="GO" id="GO:0005506">
    <property type="term" value="F:iron ion binding"/>
    <property type="evidence" value="ECO:0007669"/>
    <property type="project" value="InterPro"/>
</dbReference>
<evidence type="ECO:0000256" key="8">
    <source>
        <dbReference type="ARBA" id="ARBA00023033"/>
    </source>
</evidence>
<keyword evidence="10" id="KW-0472">Membrane</keyword>
<dbReference type="EMBL" id="KN824341">
    <property type="protein sequence ID" value="KIM23165.1"/>
    <property type="molecule type" value="Genomic_DNA"/>
</dbReference>
<evidence type="ECO:0000313" key="12">
    <source>
        <dbReference type="Proteomes" id="UP000054097"/>
    </source>
</evidence>
<evidence type="ECO:0000313" key="11">
    <source>
        <dbReference type="EMBL" id="KIM23165.1"/>
    </source>
</evidence>
<evidence type="ECO:0000256" key="9">
    <source>
        <dbReference type="PIRSR" id="PIRSR602403-1"/>
    </source>
</evidence>
<keyword evidence="6" id="KW-0560">Oxidoreductase</keyword>
<dbReference type="PRINTS" id="PR00385">
    <property type="entry name" value="P450"/>
</dbReference>
<dbReference type="InterPro" id="IPR050121">
    <property type="entry name" value="Cytochrome_P450_monoxygenase"/>
</dbReference>
<keyword evidence="4 9" id="KW-0349">Heme</keyword>
<dbReference type="AlphaFoldDB" id="A0A0C3AEV5"/>
<dbReference type="GO" id="GO:0016705">
    <property type="term" value="F:oxidoreductase activity, acting on paired donors, with incorporation or reduction of molecular oxygen"/>
    <property type="evidence" value="ECO:0007669"/>
    <property type="project" value="InterPro"/>
</dbReference>
<evidence type="ECO:0000256" key="10">
    <source>
        <dbReference type="SAM" id="Phobius"/>
    </source>
</evidence>
<keyword evidence="10" id="KW-0812">Transmembrane</keyword>
<feature type="binding site" description="axial binding residue" evidence="9">
    <location>
        <position position="482"/>
    </location>
    <ligand>
        <name>heme</name>
        <dbReference type="ChEBI" id="CHEBI:30413"/>
    </ligand>
    <ligandPart>
        <name>Fe</name>
        <dbReference type="ChEBI" id="CHEBI:18248"/>
    </ligandPart>
</feature>
<keyword evidence="12" id="KW-1185">Reference proteome</keyword>
<keyword evidence="7 9" id="KW-0408">Iron</keyword>
<gene>
    <name evidence="11" type="ORF">M408DRAFT_28078</name>
</gene>
<evidence type="ECO:0000256" key="7">
    <source>
        <dbReference type="ARBA" id="ARBA00023004"/>
    </source>
</evidence>
<dbReference type="PRINTS" id="PR00465">
    <property type="entry name" value="EP450IV"/>
</dbReference>
<evidence type="ECO:0000256" key="2">
    <source>
        <dbReference type="ARBA" id="ARBA00005179"/>
    </source>
</evidence>